<evidence type="ECO:0000256" key="2">
    <source>
        <dbReference type="ARBA" id="ARBA00022884"/>
    </source>
</evidence>
<feature type="region of interest" description="Disordered" evidence="5">
    <location>
        <begin position="89"/>
        <end position="132"/>
    </location>
</feature>
<keyword evidence="2 4" id="KW-0694">RNA-binding</keyword>
<gene>
    <name evidence="7" type="ORF">H0194_01910</name>
</gene>
<dbReference type="GO" id="GO:0003727">
    <property type="term" value="F:single-stranded RNA binding"/>
    <property type="evidence" value="ECO:0007669"/>
    <property type="project" value="InterPro"/>
</dbReference>
<dbReference type="KEGG" id="cik:H0194_01910"/>
<sequence length="132" mass="14969">MAGAGSGPQPDGRPVRIDAWVWAVRIYKTRNDAADAVKAGHVKLNGESVKPSQQVVPGDRVRVWKNHHEHDFEVLATVRKRVGAPVARTCYRDHAPPPPPRELIPVWGQRDRGAGRPTKKERRQMEKFRRMN</sequence>
<dbReference type="EMBL" id="CP059404">
    <property type="protein sequence ID" value="QNE89831.1"/>
    <property type="molecule type" value="Genomic_DNA"/>
</dbReference>
<dbReference type="PROSITE" id="PS50889">
    <property type="entry name" value="S4"/>
    <property type="match status" value="1"/>
</dbReference>
<dbReference type="SMART" id="SM00363">
    <property type="entry name" value="S4"/>
    <property type="match status" value="1"/>
</dbReference>
<evidence type="ECO:0000313" key="8">
    <source>
        <dbReference type="Proteomes" id="UP000515743"/>
    </source>
</evidence>
<dbReference type="GO" id="GO:0043023">
    <property type="term" value="F:ribosomal large subunit binding"/>
    <property type="evidence" value="ECO:0007669"/>
    <property type="project" value="InterPro"/>
</dbReference>
<dbReference type="AlphaFoldDB" id="A0A7G7CQG5"/>
<dbReference type="InterPro" id="IPR002942">
    <property type="entry name" value="S4_RNA-bd"/>
</dbReference>
<evidence type="ECO:0000256" key="1">
    <source>
        <dbReference type="ARBA" id="ARBA00008396"/>
    </source>
</evidence>
<comment type="similarity">
    <text evidence="1">Belongs to the HSP15 family.</text>
</comment>
<name>A0A7G7CQG5_9CORY</name>
<keyword evidence="3" id="KW-0238">DNA-binding</keyword>
<protein>
    <submittedName>
        <fullName evidence="7">RNA-binding S4 domain-containing protein</fullName>
    </submittedName>
</protein>
<dbReference type="Gene3D" id="3.10.290.10">
    <property type="entry name" value="RNA-binding S4 domain"/>
    <property type="match status" value="1"/>
</dbReference>
<organism evidence="7 8">
    <name type="scientific">Corynebacterium incognita</name>
    <dbReference type="NCBI Taxonomy" id="2754725"/>
    <lineage>
        <taxon>Bacteria</taxon>
        <taxon>Bacillati</taxon>
        <taxon>Actinomycetota</taxon>
        <taxon>Actinomycetes</taxon>
        <taxon>Mycobacteriales</taxon>
        <taxon>Corynebacteriaceae</taxon>
        <taxon>Corynebacterium</taxon>
    </lineage>
</organism>
<dbReference type="CDD" id="cd00165">
    <property type="entry name" value="S4"/>
    <property type="match status" value="1"/>
</dbReference>
<dbReference type="SUPFAM" id="SSF55174">
    <property type="entry name" value="Alpha-L RNA-binding motif"/>
    <property type="match status" value="1"/>
</dbReference>
<dbReference type="PIRSF" id="PIRSF016821">
    <property type="entry name" value="HSP15"/>
    <property type="match status" value="1"/>
</dbReference>
<dbReference type="Proteomes" id="UP000515743">
    <property type="component" value="Chromosome"/>
</dbReference>
<dbReference type="InterPro" id="IPR025708">
    <property type="entry name" value="HSP15"/>
</dbReference>
<dbReference type="Pfam" id="PF01479">
    <property type="entry name" value="S4"/>
    <property type="match status" value="1"/>
</dbReference>
<evidence type="ECO:0000256" key="3">
    <source>
        <dbReference type="ARBA" id="ARBA00023125"/>
    </source>
</evidence>
<keyword evidence="8" id="KW-1185">Reference proteome</keyword>
<dbReference type="GO" id="GO:0034605">
    <property type="term" value="P:cellular response to heat"/>
    <property type="evidence" value="ECO:0007669"/>
    <property type="project" value="InterPro"/>
</dbReference>
<dbReference type="GO" id="GO:0003677">
    <property type="term" value="F:DNA binding"/>
    <property type="evidence" value="ECO:0007669"/>
    <property type="project" value="UniProtKB-KW"/>
</dbReference>
<feature type="domain" description="RNA-binding S4" evidence="6">
    <location>
        <begin position="15"/>
        <end position="79"/>
    </location>
</feature>
<evidence type="ECO:0000256" key="4">
    <source>
        <dbReference type="PROSITE-ProRule" id="PRU00182"/>
    </source>
</evidence>
<evidence type="ECO:0000256" key="5">
    <source>
        <dbReference type="SAM" id="MobiDB-lite"/>
    </source>
</evidence>
<accession>A0A7G7CQG5</accession>
<reference evidence="7 8" key="1">
    <citation type="submission" date="2020-07" db="EMBL/GenBank/DDBJ databases">
        <title>Complete genome and description of Corynebacterium incognita strain Marseille-Q3630 sp. nov.</title>
        <authorList>
            <person name="Boxberger M."/>
        </authorList>
    </citation>
    <scope>NUCLEOTIDE SEQUENCE [LARGE SCALE GENOMIC DNA]</scope>
    <source>
        <strain evidence="7 8">Marseille-Q3630</strain>
    </source>
</reference>
<evidence type="ECO:0000259" key="6">
    <source>
        <dbReference type="SMART" id="SM00363"/>
    </source>
</evidence>
<proteinExistence type="inferred from homology"/>
<evidence type="ECO:0000313" key="7">
    <source>
        <dbReference type="EMBL" id="QNE89831.1"/>
    </source>
</evidence>
<feature type="compositionally biased region" description="Basic and acidic residues" evidence="5">
    <location>
        <begin position="123"/>
        <end position="132"/>
    </location>
</feature>
<dbReference type="InterPro" id="IPR036986">
    <property type="entry name" value="S4_RNA-bd_sf"/>
</dbReference>
<dbReference type="RefSeq" id="WP_185176205.1">
    <property type="nucleotide sequence ID" value="NZ_CP059404.1"/>
</dbReference>